<reference evidence="2" key="1">
    <citation type="journal article" date="2024" name="Antonie Van Leeuwenhoek">
        <title>Bradyrhizobium ontarionense sp. nov., a novel bacterial symbiont isolated from Aeschynomene indica (Indian jointvetch), harbours photosynthesis, nitrogen fixation and nitrous oxide (N2O) reductase genes.</title>
        <authorList>
            <person name="Bromfield E.S.P."/>
            <person name="Cloutier S."/>
        </authorList>
    </citation>
    <scope>NUCLEOTIDE SEQUENCE</scope>
    <source>
        <strain evidence="2">A19</strain>
    </source>
</reference>
<dbReference type="EMBL" id="CP088156">
    <property type="protein sequence ID" value="UFZ07661.1"/>
    <property type="molecule type" value="Genomic_DNA"/>
</dbReference>
<dbReference type="InterPro" id="IPR000157">
    <property type="entry name" value="TIR_dom"/>
</dbReference>
<gene>
    <name evidence="2" type="ORF">LQG66_15725</name>
</gene>
<feature type="domain" description="TIR" evidence="1">
    <location>
        <begin position="3"/>
        <end position="157"/>
    </location>
</feature>
<accession>A0ABY3RLD1</accession>
<sequence length="204" mass="23086">MSYTHDIFISYRRNPETLAWIRQHFLPLLTLRVDMELGRAPTVFIDEQVETGTSWPQSLGTALGCSRTLIALWTGNYLSSVWCSTELSHMVAREQEAQLRTAQRPHGVVIPAFIHDGNRFPAELSYMQRFEIQQCFNVRMASNSPRAEELDAVLTAQAPAIAACIEHAPAFRKSWPQAAIAKMYQKFHERAGPVQTTVPRFTAP</sequence>
<name>A0ABY3RLD1_9BRAD</name>
<evidence type="ECO:0000259" key="1">
    <source>
        <dbReference type="PROSITE" id="PS50104"/>
    </source>
</evidence>
<proteinExistence type="predicted"/>
<dbReference type="RefSeq" id="WP_231327111.1">
    <property type="nucleotide sequence ID" value="NZ_CP088156.1"/>
</dbReference>
<organism evidence="2 3">
    <name type="scientific">Bradyrhizobium ontarionense</name>
    <dbReference type="NCBI Taxonomy" id="2898149"/>
    <lineage>
        <taxon>Bacteria</taxon>
        <taxon>Pseudomonadati</taxon>
        <taxon>Pseudomonadota</taxon>
        <taxon>Alphaproteobacteria</taxon>
        <taxon>Hyphomicrobiales</taxon>
        <taxon>Nitrobacteraceae</taxon>
        <taxon>Bradyrhizobium</taxon>
    </lineage>
</organism>
<evidence type="ECO:0000313" key="3">
    <source>
        <dbReference type="Proteomes" id="UP001431010"/>
    </source>
</evidence>
<dbReference type="SUPFAM" id="SSF52200">
    <property type="entry name" value="Toll/Interleukin receptor TIR domain"/>
    <property type="match status" value="1"/>
</dbReference>
<dbReference type="Proteomes" id="UP001431010">
    <property type="component" value="Chromosome"/>
</dbReference>
<keyword evidence="3" id="KW-1185">Reference proteome</keyword>
<dbReference type="Pfam" id="PF13676">
    <property type="entry name" value="TIR_2"/>
    <property type="match status" value="1"/>
</dbReference>
<dbReference type="InterPro" id="IPR035897">
    <property type="entry name" value="Toll_tir_struct_dom_sf"/>
</dbReference>
<protein>
    <submittedName>
        <fullName evidence="2">TIR domain-containing protein</fullName>
    </submittedName>
</protein>
<dbReference type="PROSITE" id="PS50104">
    <property type="entry name" value="TIR"/>
    <property type="match status" value="1"/>
</dbReference>
<dbReference type="Gene3D" id="3.40.50.10140">
    <property type="entry name" value="Toll/interleukin-1 receptor homology (TIR) domain"/>
    <property type="match status" value="1"/>
</dbReference>
<evidence type="ECO:0000313" key="2">
    <source>
        <dbReference type="EMBL" id="UFZ07661.1"/>
    </source>
</evidence>